<feature type="transmembrane region" description="Helical" evidence="2">
    <location>
        <begin position="29"/>
        <end position="47"/>
    </location>
</feature>
<keyword evidence="2" id="KW-0472">Membrane</keyword>
<feature type="region of interest" description="Disordered" evidence="1">
    <location>
        <begin position="55"/>
        <end position="79"/>
    </location>
</feature>
<comment type="caution">
    <text evidence="3">The sequence shown here is derived from an EMBL/GenBank/DDBJ whole genome shotgun (WGS) entry which is preliminary data.</text>
</comment>
<feature type="transmembrane region" description="Helical" evidence="2">
    <location>
        <begin position="7"/>
        <end position="23"/>
    </location>
</feature>
<dbReference type="Proteomes" id="UP001177212">
    <property type="component" value="Unassembled WGS sequence"/>
</dbReference>
<keyword evidence="2" id="KW-0812">Transmembrane</keyword>
<dbReference type="RefSeq" id="WP_058429858.1">
    <property type="nucleotide sequence ID" value="NZ_FSRF01000002.1"/>
</dbReference>
<name>A0ABT9FEQ9_9GAMM</name>
<keyword evidence="2" id="KW-1133">Transmembrane helix</keyword>
<accession>A0ABT9FEQ9</accession>
<dbReference type="EMBL" id="JAUYVT010000010">
    <property type="protein sequence ID" value="MDP2565269.1"/>
    <property type="molecule type" value="Genomic_DNA"/>
</dbReference>
<protein>
    <submittedName>
        <fullName evidence="3">Uncharacterized protein</fullName>
    </submittedName>
</protein>
<evidence type="ECO:0000313" key="3">
    <source>
        <dbReference type="EMBL" id="MDP2565269.1"/>
    </source>
</evidence>
<organism evidence="3 4">
    <name type="scientific">Pseudoalteromonas marina</name>
    <dbReference type="NCBI Taxonomy" id="267375"/>
    <lineage>
        <taxon>Bacteria</taxon>
        <taxon>Pseudomonadati</taxon>
        <taxon>Pseudomonadota</taxon>
        <taxon>Gammaproteobacteria</taxon>
        <taxon>Alteromonadales</taxon>
        <taxon>Pseudoalteromonadaceae</taxon>
        <taxon>Pseudoalteromonas</taxon>
    </lineage>
</organism>
<keyword evidence="4" id="KW-1185">Reference proteome</keyword>
<gene>
    <name evidence="3" type="ORF">Q8W34_11555</name>
</gene>
<feature type="compositionally biased region" description="Low complexity" evidence="1">
    <location>
        <begin position="55"/>
        <end position="71"/>
    </location>
</feature>
<evidence type="ECO:0000313" key="4">
    <source>
        <dbReference type="Proteomes" id="UP001177212"/>
    </source>
</evidence>
<evidence type="ECO:0000256" key="2">
    <source>
        <dbReference type="SAM" id="Phobius"/>
    </source>
</evidence>
<proteinExistence type="predicted"/>
<reference evidence="3" key="1">
    <citation type="submission" date="2023-07" db="EMBL/GenBank/DDBJ databases">
        <title>Genome content predicts the carbon catabolic preferences of heterotrophic bacteria.</title>
        <authorList>
            <person name="Gralka M."/>
        </authorList>
    </citation>
    <scope>NUCLEOTIDE SEQUENCE</scope>
    <source>
        <strain evidence="3">4G09</strain>
    </source>
</reference>
<sequence length="79" mass="8335">MKLIARTILITILALSLYVGYSSQDWQSIMVILIVSGFLLLLTFVTTNSKQGATTYNTSTSYSDNNCSGSDSGCGGGGD</sequence>
<evidence type="ECO:0000256" key="1">
    <source>
        <dbReference type="SAM" id="MobiDB-lite"/>
    </source>
</evidence>